<dbReference type="InterPro" id="IPR016197">
    <property type="entry name" value="Chromo-like_dom_sf"/>
</dbReference>
<keyword evidence="4" id="KW-0732">Signal</keyword>
<feature type="compositionally biased region" description="Basic and acidic residues" evidence="3">
    <location>
        <begin position="149"/>
        <end position="164"/>
    </location>
</feature>
<dbReference type="InterPro" id="IPR004087">
    <property type="entry name" value="KH_dom"/>
</dbReference>
<feature type="compositionally biased region" description="Basic and acidic residues" evidence="3">
    <location>
        <begin position="628"/>
        <end position="651"/>
    </location>
</feature>
<feature type="compositionally biased region" description="Pro residues" evidence="3">
    <location>
        <begin position="1189"/>
        <end position="1203"/>
    </location>
</feature>
<feature type="region of interest" description="Disordered" evidence="3">
    <location>
        <begin position="1787"/>
        <end position="1828"/>
    </location>
</feature>
<dbReference type="SUPFAM" id="SSF54791">
    <property type="entry name" value="Eukaryotic type KH-domain (KH-domain type I)"/>
    <property type="match status" value="1"/>
</dbReference>
<feature type="region of interest" description="Disordered" evidence="3">
    <location>
        <begin position="1003"/>
        <end position="1025"/>
    </location>
</feature>
<comment type="caution">
    <text evidence="6">The sequence shown here is derived from an EMBL/GenBank/DDBJ whole genome shotgun (WGS) entry which is preliminary data.</text>
</comment>
<reference evidence="6" key="1">
    <citation type="submission" date="2021-02" db="EMBL/GenBank/DDBJ databases">
        <authorList>
            <person name="Dougan E. K."/>
            <person name="Rhodes N."/>
            <person name="Thang M."/>
            <person name="Chan C."/>
        </authorList>
    </citation>
    <scope>NUCLEOTIDE SEQUENCE</scope>
</reference>
<dbReference type="CDD" id="cd00024">
    <property type="entry name" value="CD_CSD"/>
    <property type="match status" value="1"/>
</dbReference>
<keyword evidence="2" id="KW-0539">Nucleus</keyword>
<keyword evidence="7" id="KW-1185">Reference proteome</keyword>
<dbReference type="PANTHER" id="PTHR22812">
    <property type="entry name" value="CHROMOBOX PROTEIN"/>
    <property type="match status" value="1"/>
</dbReference>
<evidence type="ECO:0000256" key="2">
    <source>
        <dbReference type="ARBA" id="ARBA00023242"/>
    </source>
</evidence>
<feature type="compositionally biased region" description="Acidic residues" evidence="3">
    <location>
        <begin position="1010"/>
        <end position="1025"/>
    </location>
</feature>
<dbReference type="SMART" id="SM00298">
    <property type="entry name" value="CHROMO"/>
    <property type="match status" value="1"/>
</dbReference>
<dbReference type="SUPFAM" id="SSF54160">
    <property type="entry name" value="Chromo domain-like"/>
    <property type="match status" value="1"/>
</dbReference>
<feature type="chain" id="PRO_5032897394" description="Chromo domain-containing protein" evidence="4">
    <location>
        <begin position="31"/>
        <end position="2008"/>
    </location>
</feature>
<feature type="compositionally biased region" description="Basic residues" evidence="3">
    <location>
        <begin position="136"/>
        <end position="148"/>
    </location>
</feature>
<feature type="region of interest" description="Disordered" evidence="3">
    <location>
        <begin position="620"/>
        <end position="652"/>
    </location>
</feature>
<evidence type="ECO:0000256" key="1">
    <source>
        <dbReference type="ARBA" id="ARBA00004123"/>
    </source>
</evidence>
<dbReference type="Gene3D" id="2.40.50.40">
    <property type="match status" value="1"/>
</dbReference>
<gene>
    <name evidence="6" type="ORF">SPIL2461_LOCUS21303</name>
</gene>
<feature type="non-terminal residue" evidence="6">
    <location>
        <position position="1"/>
    </location>
</feature>
<name>A0A812XQ28_SYMPI</name>
<comment type="subcellular location">
    <subcellularLocation>
        <location evidence="1">Nucleus</location>
    </subcellularLocation>
</comment>
<accession>A0A812XQ28</accession>
<dbReference type="Pfam" id="PF22675">
    <property type="entry name" value="KH-I_KHDC4-BBP"/>
    <property type="match status" value="1"/>
</dbReference>
<dbReference type="EMBL" id="CAJNIZ010046133">
    <property type="protein sequence ID" value="CAE7740605.1"/>
    <property type="molecule type" value="Genomic_DNA"/>
</dbReference>
<evidence type="ECO:0000313" key="7">
    <source>
        <dbReference type="Proteomes" id="UP000649617"/>
    </source>
</evidence>
<dbReference type="Gene3D" id="3.30.1370.10">
    <property type="entry name" value="K Homology domain, type 1"/>
    <property type="match status" value="1"/>
</dbReference>
<organism evidence="6 7">
    <name type="scientific">Symbiodinium pilosum</name>
    <name type="common">Dinoflagellate</name>
    <dbReference type="NCBI Taxonomy" id="2952"/>
    <lineage>
        <taxon>Eukaryota</taxon>
        <taxon>Sar</taxon>
        <taxon>Alveolata</taxon>
        <taxon>Dinophyceae</taxon>
        <taxon>Suessiales</taxon>
        <taxon>Symbiodiniaceae</taxon>
        <taxon>Symbiodinium</taxon>
    </lineage>
</organism>
<feature type="region of interest" description="Disordered" evidence="3">
    <location>
        <begin position="1183"/>
        <end position="1213"/>
    </location>
</feature>
<feature type="compositionally biased region" description="Basic and acidic residues" evidence="3">
    <location>
        <begin position="110"/>
        <end position="122"/>
    </location>
</feature>
<dbReference type="GO" id="GO:0005634">
    <property type="term" value="C:nucleus"/>
    <property type="evidence" value="ECO:0007669"/>
    <property type="project" value="UniProtKB-SubCell"/>
</dbReference>
<evidence type="ECO:0000256" key="3">
    <source>
        <dbReference type="SAM" id="MobiDB-lite"/>
    </source>
</evidence>
<evidence type="ECO:0000256" key="4">
    <source>
        <dbReference type="SAM" id="SignalP"/>
    </source>
</evidence>
<evidence type="ECO:0000259" key="5">
    <source>
        <dbReference type="PROSITE" id="PS50013"/>
    </source>
</evidence>
<dbReference type="InterPro" id="IPR055256">
    <property type="entry name" value="KH_1_KHDC4/BBP-like"/>
</dbReference>
<dbReference type="OrthoDB" id="433924at2759"/>
<feature type="region of interest" description="Disordered" evidence="3">
    <location>
        <begin position="110"/>
        <end position="181"/>
    </location>
</feature>
<feature type="signal peptide" evidence="4">
    <location>
        <begin position="1"/>
        <end position="30"/>
    </location>
</feature>
<feature type="compositionally biased region" description="Pro residues" evidence="3">
    <location>
        <begin position="170"/>
        <end position="181"/>
    </location>
</feature>
<dbReference type="InterPro" id="IPR000953">
    <property type="entry name" value="Chromo/chromo_shadow_dom"/>
</dbReference>
<feature type="domain" description="Chromo" evidence="5">
    <location>
        <begin position="44"/>
        <end position="100"/>
    </location>
</feature>
<sequence>MSAYQAHPAVQARWCHWAPTLLRTLCAAGAALSDAVIDFSGNALEVEDLLDFRPMQQMSLQFSVCAMGFQITRRHADGKDLYLVKWKGYSETSWEPDENIGSELADLKRAARAKTGHEVRDDRKRKKKGNDEKVGKKEKKKDKKKRKRGSSDRKRSSDSDKNDEPLPMGMMPPPGMLPPMPPGMMPPGMMPHGMAFPPHLGPEGKGKGMPPMPGKGMPPFGKGMPPPMHPPPFGHGPCPPPPGPWFDPKGFPIPGKGMAPMKGFPGKGPIPFQRPMPPGSREASDMQRFASEKKYRLRDFAQRVRDYLNKHSSQVPEEKQSKAKNLEEALGLKLQGSQLPLFLPIELLLTHALCLVWLMDVDSTDEQYDLLQQVTRLANHSGAQARQLFIQILKESCWARRQSQQSASAPESAKLFASLERPSGPTPLGLPSLPGLPADARPEHWRNLIVQLYKDHNPSKLGDIEALMAKYKGRERTLYLCICEKYRVSPNLEPKSVPSEKAPAGEDKKVKKYRELITEIYKEHNPSKLTDLDGLLQKYKGREELVYKGICEKYHVEPKTSKKEEAKTTFEKYKQLIAEIYAEHNKEKLGELDDLLGKYKGKEKTLYLAVCHKYNIEPKLPSNKKKEKKTEVDDGKDRPPEDAKNTEEDVKASTANTELVKLDDFNLPPGSHEDLAKMLNRLLDMAVLHGAGFDEKEATRVCAWQEGCPNRQLPCTLSYRFELQGLSSAQTEKFTDRLYGSGGSRWTKLLSICPGTEIKGPKDSSDALIVTGDGGGAQGRKPFDNAVIHIADSLGRAVRECMDVMDSDDEGARDRWYLPWSSEENAYILLDGEKPLKKEVGVEYRRGCWTPRRYVAMHCHSAHHNLCGPDVQGRLPDFWRELADKLWLGILTLNWGTDVPLDTVVVIQTTGGHEAAGRSVGMPQGCKEAAPSACVIVTAPTAEELETANKKLGPLLSKVLTGIRANAAFAMHVLSMPQFRSMGRATWYPGMVLAARQGFENREAASSDSEAADEDLDPDADILSDAEPTDAYRPLRLSRMKVREAYLQGLLCLNCDAADHKHQECPFRKKVCWNCHGNHCGNDCPLRCRFCRDRHDYPLVECVKKVCRRVSDWKKSKPFQEQRTVLALLEQLMIKLEGFADIDLAKHNKEVQDLVKQLNEQTTLFPVEIQDVALSILDMKPPTKQPMELPIPPPPSTPAPKPYVAPKLPKDAPPPLPENKYPWQEKIFLDTLLSKGLYGSNVLSRVIGRGGMHHRRMESESGARVFFRGLGVSGRDMDLSDPSDCRLHISVKGEVPQQGKSVRRIIKEIVAELDAELTERSERGEIGPALDNPRIPDAHPFGFMLSRGTGPENGEPLKFRFPEEDGQTLNDMLLWLKQAKLPLELDSDTQWRTTLQAGKRANQNVQTDVHDVQNGSQTPICQVTPAEPPLPDDAPEQAEVVAASLAAEFAKMMQDWSYPSPYWFEEHDLRPTGLWSSLTAGEGDGSSIALQQGQGVRLSAAAVEHFSTVLEKTQLSSMPRIIILEVLSRLRGVVRRQVEDEQLLFYLLYPWAWFSDSMGRGLKLPYGKQKVHAMLAEMGRMGGKPTESQVSPPFRGFFVEWLPLRAGTSRPEAPYVPMVPAPAAPAAAPRQTPITPEPPKVAPPLPSSAPRGFCKYWLPETAFKSRQDLRELITGPGGSHFAHILRKYPNVDLRIEGQNSLSVPPAHRLHVSISSEDSAAFDSAAVDVLDLVETVCDMIGEELQMTEEQVDTMISQVRAEKYFEAHGIRTPLPTARPTTAAPAEAEFEFVDDDMELDDQDDDDDADTEDEDARTEASDCMSDVTEADGEDGGARQLLALLQSCDIHAHTLNLNANRLTEASLVAISDLISKARLPIWAQSQAGSTRVAARAKVHYPVFDKEAKRFTPLMLHLAAASVRHTMEEKLASLQAGNMIERPMQVTQLVKEAFDHRFPSTSEAVKIYDLRCFLVLVMLAGAAILGSEAAVSTLAAASAPYTAAIPYSCPSFVK</sequence>
<feature type="compositionally biased region" description="Pro residues" evidence="3">
    <location>
        <begin position="1635"/>
        <end position="1646"/>
    </location>
</feature>
<feature type="region of interest" description="Disordered" evidence="3">
    <location>
        <begin position="1624"/>
        <end position="1646"/>
    </location>
</feature>
<feature type="compositionally biased region" description="Acidic residues" evidence="3">
    <location>
        <begin position="1787"/>
        <end position="1812"/>
    </location>
</feature>
<dbReference type="GO" id="GO:0003723">
    <property type="term" value="F:RNA binding"/>
    <property type="evidence" value="ECO:0007669"/>
    <property type="project" value="InterPro"/>
</dbReference>
<dbReference type="Proteomes" id="UP000649617">
    <property type="component" value="Unassembled WGS sequence"/>
</dbReference>
<dbReference type="SMART" id="SM00322">
    <property type="entry name" value="KH"/>
    <property type="match status" value="1"/>
</dbReference>
<dbReference type="InterPro" id="IPR051219">
    <property type="entry name" value="Heterochromatin_chromo-domain"/>
</dbReference>
<dbReference type="PROSITE" id="PS50013">
    <property type="entry name" value="CHROMO_2"/>
    <property type="match status" value="1"/>
</dbReference>
<dbReference type="InterPro" id="IPR036612">
    <property type="entry name" value="KH_dom_type_1_sf"/>
</dbReference>
<protein>
    <recommendedName>
        <fullName evidence="5">Chromo domain-containing protein</fullName>
    </recommendedName>
</protein>
<evidence type="ECO:0000313" key="6">
    <source>
        <dbReference type="EMBL" id="CAE7740605.1"/>
    </source>
</evidence>
<proteinExistence type="predicted"/>